<reference evidence="3 4" key="2">
    <citation type="submission" date="2024-07" db="EMBL/GenBank/DDBJ databases">
        <authorList>
            <person name="Akdeniz Z."/>
        </authorList>
    </citation>
    <scope>NUCLEOTIDE SEQUENCE [LARGE SCALE GENOMIC DNA]</scope>
</reference>
<dbReference type="EMBL" id="CATOUU010000831">
    <property type="protein sequence ID" value="CAI9952073.1"/>
    <property type="molecule type" value="Genomic_DNA"/>
</dbReference>
<evidence type="ECO:0000256" key="1">
    <source>
        <dbReference type="SAM" id="Phobius"/>
    </source>
</evidence>
<keyword evidence="4" id="KW-1185">Reference proteome</keyword>
<reference evidence="2" key="1">
    <citation type="submission" date="2023-06" db="EMBL/GenBank/DDBJ databases">
        <authorList>
            <person name="Kurt Z."/>
        </authorList>
    </citation>
    <scope>NUCLEOTIDE SEQUENCE</scope>
</reference>
<name>A0AA86Q6C7_9EUKA</name>
<dbReference type="Proteomes" id="UP001642409">
    <property type="component" value="Unassembled WGS sequence"/>
</dbReference>
<protein>
    <submittedName>
        <fullName evidence="3">Hypothetical_protein</fullName>
    </submittedName>
</protein>
<evidence type="ECO:0000313" key="4">
    <source>
        <dbReference type="Proteomes" id="UP001642409"/>
    </source>
</evidence>
<accession>A0AA86Q6C7</accession>
<keyword evidence="1" id="KW-1133">Transmembrane helix</keyword>
<dbReference type="AlphaFoldDB" id="A0AA86Q6C7"/>
<evidence type="ECO:0000313" key="2">
    <source>
        <dbReference type="EMBL" id="CAI9952073.1"/>
    </source>
</evidence>
<keyword evidence="1" id="KW-0812">Transmembrane</keyword>
<gene>
    <name evidence="2" type="ORF">HINF_LOCUS39718</name>
    <name evidence="3" type="ORF">HINF_LOCUS6889</name>
</gene>
<proteinExistence type="predicted"/>
<comment type="caution">
    <text evidence="2">The sequence shown here is derived from an EMBL/GenBank/DDBJ whole genome shotgun (WGS) entry which is preliminary data.</text>
</comment>
<organism evidence="2">
    <name type="scientific">Hexamita inflata</name>
    <dbReference type="NCBI Taxonomy" id="28002"/>
    <lineage>
        <taxon>Eukaryota</taxon>
        <taxon>Metamonada</taxon>
        <taxon>Diplomonadida</taxon>
        <taxon>Hexamitidae</taxon>
        <taxon>Hexamitinae</taxon>
        <taxon>Hexamita</taxon>
    </lineage>
</organism>
<sequence>MYCLCSFERIIARAGFCARNAYKNKKCAHFDAHSVQSTYVRMRTYISKCEHQFQFLKNIIQFCQQMLYFELVLLIVILNVVNMLTLQPYEDTQKSYMLE</sequence>
<feature type="transmembrane region" description="Helical" evidence="1">
    <location>
        <begin position="67"/>
        <end position="89"/>
    </location>
</feature>
<evidence type="ECO:0000313" key="3">
    <source>
        <dbReference type="EMBL" id="CAL5981929.1"/>
    </source>
</evidence>
<dbReference type="EMBL" id="CAXDID020000014">
    <property type="protein sequence ID" value="CAL5981929.1"/>
    <property type="molecule type" value="Genomic_DNA"/>
</dbReference>
<keyword evidence="1" id="KW-0472">Membrane</keyword>